<accession>A0AAE6TCT0</accession>
<reference evidence="11" key="1">
    <citation type="submission" date="2018-05" db="EMBL/GenBank/DDBJ databases">
        <title>Complete genome sequnece of Akkermansia muciniphila EB-AMDK-40.</title>
        <authorList>
            <person name="Nam Y.-D."/>
            <person name="Chung W.-H."/>
            <person name="Park Y.S."/>
            <person name="Kang J."/>
        </authorList>
    </citation>
    <scope>NUCLEOTIDE SEQUENCE</scope>
    <source>
        <strain evidence="11">EB-AMDK-40</strain>
    </source>
</reference>
<comment type="catalytic activity">
    <reaction evidence="1">
        <text>Transfers a segment of a (1-&gt;4)-alpha-D-glucan to a new position in an acceptor, which may be glucose or a (1-&gt;4)-alpha-D-glucan.</text>
        <dbReference type="EC" id="2.4.1.25"/>
    </reaction>
</comment>
<evidence type="ECO:0000256" key="3">
    <source>
        <dbReference type="ARBA" id="ARBA00012560"/>
    </source>
</evidence>
<dbReference type="EMBL" id="CP029701">
    <property type="protein sequence ID" value="QHV63576.1"/>
    <property type="molecule type" value="Genomic_DNA"/>
</dbReference>
<evidence type="ECO:0000256" key="2">
    <source>
        <dbReference type="ARBA" id="ARBA00005684"/>
    </source>
</evidence>
<name>A0AAE6TCT0_9BACT</name>
<proteinExistence type="inferred from homology"/>
<evidence type="ECO:0000256" key="4">
    <source>
        <dbReference type="ARBA" id="ARBA00020295"/>
    </source>
</evidence>
<dbReference type="PANTHER" id="PTHR32438:SF5">
    <property type="entry name" value="4-ALPHA-GLUCANOTRANSFERASE DPE1, CHLOROPLASTIC_AMYLOPLASTIC"/>
    <property type="match status" value="1"/>
</dbReference>
<dbReference type="GO" id="GO:0005975">
    <property type="term" value="P:carbohydrate metabolic process"/>
    <property type="evidence" value="ECO:0007669"/>
    <property type="project" value="InterPro"/>
</dbReference>
<organism evidence="11 12">
    <name type="scientific">Akkermansia massiliensis</name>
    <dbReference type="NCBI Taxonomy" id="2927224"/>
    <lineage>
        <taxon>Bacteria</taxon>
        <taxon>Pseudomonadati</taxon>
        <taxon>Verrucomicrobiota</taxon>
        <taxon>Verrucomicrobiia</taxon>
        <taxon>Verrucomicrobiales</taxon>
        <taxon>Akkermansiaceae</taxon>
        <taxon>Akkermansia</taxon>
    </lineage>
</organism>
<gene>
    <name evidence="11" type="ORF">DMI76_09460</name>
</gene>
<dbReference type="GO" id="GO:0004134">
    <property type="term" value="F:4-alpha-glucanotransferase activity"/>
    <property type="evidence" value="ECO:0007669"/>
    <property type="project" value="UniProtKB-EC"/>
</dbReference>
<evidence type="ECO:0000313" key="12">
    <source>
        <dbReference type="Proteomes" id="UP000642553"/>
    </source>
</evidence>
<evidence type="ECO:0000256" key="10">
    <source>
        <dbReference type="SAM" id="MobiDB-lite"/>
    </source>
</evidence>
<dbReference type="SUPFAM" id="SSF51445">
    <property type="entry name" value="(Trans)glycosidases"/>
    <property type="match status" value="1"/>
</dbReference>
<evidence type="ECO:0000256" key="9">
    <source>
        <dbReference type="ARBA" id="ARBA00031501"/>
    </source>
</evidence>
<keyword evidence="6" id="KW-0808">Transferase</keyword>
<dbReference type="Proteomes" id="UP000642553">
    <property type="component" value="Chromosome"/>
</dbReference>
<evidence type="ECO:0000256" key="8">
    <source>
        <dbReference type="ARBA" id="ARBA00031423"/>
    </source>
</evidence>
<evidence type="ECO:0000256" key="7">
    <source>
        <dbReference type="ARBA" id="ARBA00023277"/>
    </source>
</evidence>
<dbReference type="Pfam" id="PF02446">
    <property type="entry name" value="Glyco_hydro_77"/>
    <property type="match status" value="1"/>
</dbReference>
<evidence type="ECO:0000256" key="6">
    <source>
        <dbReference type="ARBA" id="ARBA00022679"/>
    </source>
</evidence>
<evidence type="ECO:0000313" key="11">
    <source>
        <dbReference type="EMBL" id="QHV63576.1"/>
    </source>
</evidence>
<keyword evidence="5" id="KW-0328">Glycosyltransferase</keyword>
<evidence type="ECO:0000256" key="1">
    <source>
        <dbReference type="ARBA" id="ARBA00000439"/>
    </source>
</evidence>
<dbReference type="InterPro" id="IPR017853">
    <property type="entry name" value="GH"/>
</dbReference>
<dbReference type="PANTHER" id="PTHR32438">
    <property type="entry name" value="4-ALPHA-GLUCANOTRANSFERASE DPE1, CHLOROPLASTIC/AMYLOPLASTIC"/>
    <property type="match status" value="1"/>
</dbReference>
<protein>
    <recommendedName>
        <fullName evidence="4">4-alpha-glucanotransferase</fullName>
        <ecNumber evidence="3">2.4.1.25</ecNumber>
    </recommendedName>
    <alternativeName>
        <fullName evidence="8">Amylomaltase</fullName>
    </alternativeName>
    <alternativeName>
        <fullName evidence="9">Disproportionating enzyme</fullName>
    </alternativeName>
</protein>
<sequence length="733" mass="84340">MEGRRKKAETGIFHQQTGNPGHHAVPRSGTYSISETRSRQAAGAGKSKRFPRRGKTGRPYGFPSPLSSRGNLKSWRKGNVLGLPHSSRQCYSATCGSHVWHSSIRGNRSSICSVMDEKRLAGVVLPLFSLRRNNDHGIGDLTALRQWIDWAADAHVGFLQLLPVNALGRDENPSPYSAISSVALEPLYLSLEPWTIPGLEERVFNETGDTLPWEQPSGPNLVDYPKARFWKMWILRGAWNNFKTKPEYEGIMPKFREWVKEQGSWLEDFVCFQVLCDLFGTEIWWHWPEQDPARAKTIAADYEEEKDFARWLQWLCEKQWEFIRIYADERNVKLMGDIPIGVSLCSADVFFERYLFDTDWCGGAPAEGNYAEDPFTGKWGQNWGIPLYKWEVMAQDNFAWWRRRVKYCTKIFSMYRIDHILGFYRIYSFPWKPTENEVFLPLTLEQAAQRTGGRLPGFKPRGDDNAVDRNLNLTDGDLYLRLLISAAPGVSVVGEDLGCVPEYVRPNMRQLDIPGFKIPHWEIKPDGNIIPGKEYHECSFAAFGTHDFETIMQTWNDSYAKIERARKLGLWEGISPKTPSNPEQENIVRQAEDGARLLKWFADFAGMQPDTWLSYWNLEIKTAMYNALFRSNSRYAAILWPALFDVNKRLNIPGTTGGTNWRERMPFKAVEAYDMPQTAWLRTVISGSDRTPLQGEDAIRALKESSRRLFPKVTVNNERFLKRMLMWPNGKTL</sequence>
<feature type="compositionally biased region" description="Basic residues" evidence="10">
    <location>
        <begin position="46"/>
        <end position="56"/>
    </location>
</feature>
<dbReference type="EC" id="2.4.1.25" evidence="3"/>
<dbReference type="Gene3D" id="3.20.20.80">
    <property type="entry name" value="Glycosidases"/>
    <property type="match status" value="1"/>
</dbReference>
<evidence type="ECO:0000256" key="5">
    <source>
        <dbReference type="ARBA" id="ARBA00022676"/>
    </source>
</evidence>
<keyword evidence="7" id="KW-0119">Carbohydrate metabolism</keyword>
<dbReference type="AlphaFoldDB" id="A0AAE6TCT0"/>
<dbReference type="InterPro" id="IPR003385">
    <property type="entry name" value="Glyco_hydro_77"/>
</dbReference>
<feature type="region of interest" description="Disordered" evidence="10">
    <location>
        <begin position="1"/>
        <end position="71"/>
    </location>
</feature>
<comment type="similarity">
    <text evidence="2">Belongs to the disproportionating enzyme family.</text>
</comment>